<dbReference type="GO" id="GO:0071111">
    <property type="term" value="F:cyclic-guanylate-specific phosphodiesterase activity"/>
    <property type="evidence" value="ECO:0007669"/>
    <property type="project" value="InterPro"/>
</dbReference>
<dbReference type="CDD" id="cd01948">
    <property type="entry name" value="EAL"/>
    <property type="match status" value="1"/>
</dbReference>
<dbReference type="EMBL" id="AP023361">
    <property type="protein sequence ID" value="BCJ92040.1"/>
    <property type="molecule type" value="Genomic_DNA"/>
</dbReference>
<keyword evidence="1" id="KW-0812">Transmembrane</keyword>
<dbReference type="NCBIfam" id="TIGR00254">
    <property type="entry name" value="GGDEF"/>
    <property type="match status" value="1"/>
</dbReference>
<evidence type="ECO:0000259" key="3">
    <source>
        <dbReference type="PROSITE" id="PS50885"/>
    </source>
</evidence>
<feature type="transmembrane region" description="Helical" evidence="1">
    <location>
        <begin position="44"/>
        <end position="66"/>
    </location>
</feature>
<evidence type="ECO:0000256" key="1">
    <source>
        <dbReference type="SAM" id="Phobius"/>
    </source>
</evidence>
<dbReference type="KEGG" id="tso:IZ6_27750"/>
<dbReference type="CDD" id="cd06225">
    <property type="entry name" value="HAMP"/>
    <property type="match status" value="1"/>
</dbReference>
<dbReference type="InterPro" id="IPR000160">
    <property type="entry name" value="GGDEF_dom"/>
</dbReference>
<dbReference type="FunFam" id="3.20.20.450:FF:000001">
    <property type="entry name" value="Cyclic di-GMP phosphodiesterase yahA"/>
    <property type="match status" value="1"/>
</dbReference>
<dbReference type="SMART" id="SM00052">
    <property type="entry name" value="EAL"/>
    <property type="match status" value="1"/>
</dbReference>
<accession>A0A6S6QYA6</accession>
<sequence>MSCTGSDSGPGPAGFGRVPSSIRTWNAELMGWLRRRITQLPLGLAARFTLFVATLLLGLTAAFVYINNREAELAANNAFETNAAHLTALVNGLATDLPASRRIADLQTVLDRVASANENTRYAYAVETRPDGSLRQADPESVLKDPIASITLMDAMASGAPAFRRGSGVLHIAVPVTSGGKIVGVARVGLSTLNMEAQISDAVSRNIILALGFVMLALPLAAIGINYVTAPVRRLTQATRRLAGGDFSVPVPEERNDEIGELSRSFVAMTRSILESFETVQKLTLTDRVSGLANRENMRRYTQTALERGYNVALLYLDIDRLKRVNEALGIEVGDDAIIAISERLKVIALDYREQLARECPDQDSELLLARLGGDEFGFVFSGPVSEDRVSQFAMRVLTSLARPFEIAGHSVAVTGSIGVALSPEDGLDFSALLRSAANGLSEAKSSGANTYKFARRDVNSYAYRRLVIEQELRVAVERKELGVYYQPQVALTDGAIIGAEALVRWRHPTRGIINPGDFIGIAEEVGLLDQIGTFVLEEACRQSAEWTAKGMNPKVAVNVSASQCQRPDFARDVLTMIERHGIEPNMLEIEITETVAMLDPRTTARELAPLRAAGVRLAIDDFGTGYSNLASLTRMPFDVLKIDRSFVSECVRDGSARVVVATILTMTQNLGFETVAEGVESAAQREFLLGQGCTFAQGYLFGKPMPAAEFEALYLAKRRSDARDLIGEVRRKAGGRAEV</sequence>
<name>A0A6S6QYA6_9HYPH</name>
<organism evidence="5 6">
    <name type="scientific">Terrihabitans soli</name>
    <dbReference type="NCBI Taxonomy" id="708113"/>
    <lineage>
        <taxon>Bacteria</taxon>
        <taxon>Pseudomonadati</taxon>
        <taxon>Pseudomonadota</taxon>
        <taxon>Alphaproteobacteria</taxon>
        <taxon>Hyphomicrobiales</taxon>
        <taxon>Terrihabitans</taxon>
    </lineage>
</organism>
<dbReference type="InterPro" id="IPR029787">
    <property type="entry name" value="Nucleotide_cyclase"/>
</dbReference>
<dbReference type="PROSITE" id="PS50887">
    <property type="entry name" value="GGDEF"/>
    <property type="match status" value="1"/>
</dbReference>
<dbReference type="InterPro" id="IPR043128">
    <property type="entry name" value="Rev_trsase/Diguanyl_cyclase"/>
</dbReference>
<dbReference type="Pfam" id="PF00672">
    <property type="entry name" value="HAMP"/>
    <property type="match status" value="1"/>
</dbReference>
<dbReference type="SMART" id="SM00304">
    <property type="entry name" value="HAMP"/>
    <property type="match status" value="1"/>
</dbReference>
<evidence type="ECO:0000313" key="6">
    <source>
        <dbReference type="Proteomes" id="UP000515317"/>
    </source>
</evidence>
<feature type="transmembrane region" description="Helical" evidence="1">
    <location>
        <begin position="207"/>
        <end position="228"/>
    </location>
</feature>
<dbReference type="SUPFAM" id="SSF158472">
    <property type="entry name" value="HAMP domain-like"/>
    <property type="match status" value="1"/>
</dbReference>
<dbReference type="SUPFAM" id="SSF55073">
    <property type="entry name" value="Nucleotide cyclase"/>
    <property type="match status" value="1"/>
</dbReference>
<keyword evidence="1" id="KW-1133">Transmembrane helix</keyword>
<dbReference type="PROSITE" id="PS50883">
    <property type="entry name" value="EAL"/>
    <property type="match status" value="1"/>
</dbReference>
<dbReference type="InterPro" id="IPR050706">
    <property type="entry name" value="Cyclic-di-GMP_PDE-like"/>
</dbReference>
<dbReference type="PANTHER" id="PTHR33121">
    <property type="entry name" value="CYCLIC DI-GMP PHOSPHODIESTERASE PDEF"/>
    <property type="match status" value="1"/>
</dbReference>
<keyword evidence="1" id="KW-0472">Membrane</keyword>
<keyword evidence="6" id="KW-1185">Reference proteome</keyword>
<feature type="domain" description="EAL" evidence="2">
    <location>
        <begin position="466"/>
        <end position="719"/>
    </location>
</feature>
<dbReference type="InterPro" id="IPR035919">
    <property type="entry name" value="EAL_sf"/>
</dbReference>
<proteinExistence type="predicted"/>
<dbReference type="PROSITE" id="PS50885">
    <property type="entry name" value="HAMP"/>
    <property type="match status" value="1"/>
</dbReference>
<dbReference type="InterPro" id="IPR003660">
    <property type="entry name" value="HAMP_dom"/>
</dbReference>
<feature type="domain" description="GGDEF" evidence="4">
    <location>
        <begin position="310"/>
        <end position="457"/>
    </location>
</feature>
<dbReference type="InterPro" id="IPR001633">
    <property type="entry name" value="EAL_dom"/>
</dbReference>
<dbReference type="Gene3D" id="6.10.340.10">
    <property type="match status" value="1"/>
</dbReference>
<reference evidence="5 6" key="1">
    <citation type="submission" date="2020-08" db="EMBL/GenBank/DDBJ databases">
        <title>Genome sequence of Rhizobiales bacterium strain IZ6.</title>
        <authorList>
            <person name="Nakai R."/>
            <person name="Naganuma T."/>
        </authorList>
    </citation>
    <scope>NUCLEOTIDE SEQUENCE [LARGE SCALE GENOMIC DNA]</scope>
    <source>
        <strain evidence="5 6">IZ6</strain>
    </source>
</reference>
<dbReference type="CDD" id="cd01949">
    <property type="entry name" value="GGDEF"/>
    <property type="match status" value="1"/>
</dbReference>
<dbReference type="AlphaFoldDB" id="A0A6S6QYA6"/>
<dbReference type="GO" id="GO:0007165">
    <property type="term" value="P:signal transduction"/>
    <property type="evidence" value="ECO:0007669"/>
    <property type="project" value="InterPro"/>
</dbReference>
<evidence type="ECO:0000259" key="2">
    <source>
        <dbReference type="PROSITE" id="PS50883"/>
    </source>
</evidence>
<dbReference type="Gene3D" id="3.30.70.270">
    <property type="match status" value="1"/>
</dbReference>
<feature type="domain" description="HAMP" evidence="3">
    <location>
        <begin position="226"/>
        <end position="278"/>
    </location>
</feature>
<evidence type="ECO:0000313" key="5">
    <source>
        <dbReference type="EMBL" id="BCJ92040.1"/>
    </source>
</evidence>
<evidence type="ECO:0000259" key="4">
    <source>
        <dbReference type="PROSITE" id="PS50887"/>
    </source>
</evidence>
<dbReference type="SMART" id="SM00267">
    <property type="entry name" value="GGDEF"/>
    <property type="match status" value="1"/>
</dbReference>
<dbReference type="Gene3D" id="3.20.20.450">
    <property type="entry name" value="EAL domain"/>
    <property type="match status" value="1"/>
</dbReference>
<dbReference type="Pfam" id="PF00990">
    <property type="entry name" value="GGDEF"/>
    <property type="match status" value="1"/>
</dbReference>
<gene>
    <name evidence="5" type="ORF">IZ6_27750</name>
</gene>
<dbReference type="SUPFAM" id="SSF141868">
    <property type="entry name" value="EAL domain-like"/>
    <property type="match status" value="1"/>
</dbReference>
<dbReference type="PANTHER" id="PTHR33121:SF79">
    <property type="entry name" value="CYCLIC DI-GMP PHOSPHODIESTERASE PDED-RELATED"/>
    <property type="match status" value="1"/>
</dbReference>
<protein>
    <submittedName>
        <fullName evidence="5">GGDEF domain-containing protein</fullName>
    </submittedName>
</protein>
<dbReference type="Proteomes" id="UP000515317">
    <property type="component" value="Chromosome"/>
</dbReference>
<dbReference type="GO" id="GO:0016020">
    <property type="term" value="C:membrane"/>
    <property type="evidence" value="ECO:0007669"/>
    <property type="project" value="InterPro"/>
</dbReference>
<dbReference type="Pfam" id="PF00563">
    <property type="entry name" value="EAL"/>
    <property type="match status" value="1"/>
</dbReference>